<keyword evidence="4" id="KW-0436">Ligase</keyword>
<dbReference type="Pfam" id="PF02834">
    <property type="entry name" value="LigT_PEase"/>
    <property type="match status" value="2"/>
</dbReference>
<dbReference type="InterPro" id="IPR014051">
    <property type="entry name" value="Phosphoesterase_HXTX"/>
</dbReference>
<dbReference type="PANTHER" id="PTHR35561:SF1">
    <property type="entry name" value="RNA 2',3'-CYCLIC PHOSPHODIESTERASE"/>
    <property type="match status" value="1"/>
</dbReference>
<feature type="domain" description="Phosphoesterase HXTX" evidence="3">
    <location>
        <begin position="10"/>
        <end position="94"/>
    </location>
</feature>
<dbReference type="HAMAP" id="MF_01940">
    <property type="entry name" value="RNA_CPDase"/>
    <property type="match status" value="1"/>
</dbReference>
<accession>A0A517SQ51</accession>
<comment type="catalytic activity">
    <reaction evidence="2">
        <text>a 3'-end 2',3'-cyclophospho-ribonucleotide-RNA + H2O = a 3'-end 2'-phospho-ribonucleotide-RNA + H(+)</text>
        <dbReference type="Rhea" id="RHEA:11828"/>
        <dbReference type="Rhea" id="RHEA-COMP:10464"/>
        <dbReference type="Rhea" id="RHEA-COMP:17353"/>
        <dbReference type="ChEBI" id="CHEBI:15377"/>
        <dbReference type="ChEBI" id="CHEBI:15378"/>
        <dbReference type="ChEBI" id="CHEBI:83064"/>
        <dbReference type="ChEBI" id="CHEBI:173113"/>
        <dbReference type="EC" id="3.1.4.58"/>
    </reaction>
</comment>
<dbReference type="GO" id="GO:0008664">
    <property type="term" value="F:RNA 2',3'-cyclic 3'-phosphodiesterase activity"/>
    <property type="evidence" value="ECO:0007669"/>
    <property type="project" value="UniProtKB-EC"/>
</dbReference>
<feature type="short sequence motif" description="HXTX 1" evidence="2">
    <location>
        <begin position="43"/>
        <end position="46"/>
    </location>
</feature>
<dbReference type="AlphaFoldDB" id="A0A517SQ51"/>
<dbReference type="Gene3D" id="3.90.1140.10">
    <property type="entry name" value="Cyclic phosphodiesterase"/>
    <property type="match status" value="1"/>
</dbReference>
<dbReference type="SUPFAM" id="SSF55144">
    <property type="entry name" value="LigT-like"/>
    <property type="match status" value="1"/>
</dbReference>
<dbReference type="OrthoDB" id="9789350at2"/>
<name>A0A517SQ51_9BACT</name>
<dbReference type="EC" id="3.1.4.58" evidence="2"/>
<proteinExistence type="inferred from homology"/>
<keyword evidence="1 2" id="KW-0378">Hydrolase</keyword>
<feature type="active site" description="Proton acceptor" evidence="2">
    <location>
        <position position="130"/>
    </location>
</feature>
<reference evidence="4 5" key="1">
    <citation type="submission" date="2019-02" db="EMBL/GenBank/DDBJ databases">
        <title>Deep-cultivation of Planctomycetes and their phenomic and genomic characterization uncovers novel biology.</title>
        <authorList>
            <person name="Wiegand S."/>
            <person name="Jogler M."/>
            <person name="Boedeker C."/>
            <person name="Pinto D."/>
            <person name="Vollmers J."/>
            <person name="Rivas-Marin E."/>
            <person name="Kohn T."/>
            <person name="Peeters S.H."/>
            <person name="Heuer A."/>
            <person name="Rast P."/>
            <person name="Oberbeckmann S."/>
            <person name="Bunk B."/>
            <person name="Jeske O."/>
            <person name="Meyerdierks A."/>
            <person name="Storesund J.E."/>
            <person name="Kallscheuer N."/>
            <person name="Luecker S."/>
            <person name="Lage O.M."/>
            <person name="Pohl T."/>
            <person name="Merkel B.J."/>
            <person name="Hornburger P."/>
            <person name="Mueller R.-W."/>
            <person name="Bruemmer F."/>
            <person name="Labrenz M."/>
            <person name="Spormann A.M."/>
            <person name="Op den Camp H."/>
            <person name="Overmann J."/>
            <person name="Amann R."/>
            <person name="Jetten M.S.M."/>
            <person name="Mascher T."/>
            <person name="Medema M.H."/>
            <person name="Devos D.P."/>
            <person name="Kaster A.-K."/>
            <person name="Ovreas L."/>
            <person name="Rohde M."/>
            <person name="Galperin M.Y."/>
            <person name="Jogler C."/>
        </authorList>
    </citation>
    <scope>NUCLEOTIDE SEQUENCE [LARGE SCALE GENOMIC DNA]</scope>
    <source>
        <strain evidence="4 5">SV_7m_r</strain>
    </source>
</reference>
<gene>
    <name evidence="4" type="ORF">SV7mr_07360</name>
</gene>
<dbReference type="PANTHER" id="PTHR35561">
    <property type="entry name" value="RNA 2',3'-CYCLIC PHOSPHODIESTERASE"/>
    <property type="match status" value="1"/>
</dbReference>
<evidence type="ECO:0000259" key="3">
    <source>
        <dbReference type="Pfam" id="PF02834"/>
    </source>
</evidence>
<comment type="caution">
    <text evidence="2">Lacks conserved residue(s) required for the propagation of feature annotation.</text>
</comment>
<dbReference type="RefSeq" id="WP_145269261.1">
    <property type="nucleotide sequence ID" value="NZ_CP036272.1"/>
</dbReference>
<feature type="domain" description="Phosphoesterase HXTX" evidence="3">
    <location>
        <begin position="100"/>
        <end position="181"/>
    </location>
</feature>
<comment type="similarity">
    <text evidence="2">Belongs to the 2H phosphoesterase superfamily. ThpR family.</text>
</comment>
<sequence length="194" mass="21168">MQTIRSFISVPLPSGITSAAAKMIKRLKEHSDSIKWVPVDNMHLTLKFLGEVENIEVHDICKAMRKVSVDIAPFELQFGGAGGLPGNDRARVIYMGVTDPSNSLTRLVNGLETALADLGYRPESRDYVPHLALGRVRSNSRRAGPELVQALEETSATIVGEMVVDEIQLIGSFLEKQGPSYHVMDSLPLGEPSS</sequence>
<evidence type="ECO:0000256" key="2">
    <source>
        <dbReference type="HAMAP-Rule" id="MF_01940"/>
    </source>
</evidence>
<dbReference type="GO" id="GO:0016874">
    <property type="term" value="F:ligase activity"/>
    <property type="evidence" value="ECO:0007669"/>
    <property type="project" value="UniProtKB-KW"/>
</dbReference>
<feature type="active site" description="Proton donor" evidence="2">
    <location>
        <position position="43"/>
    </location>
</feature>
<evidence type="ECO:0000313" key="5">
    <source>
        <dbReference type="Proteomes" id="UP000315003"/>
    </source>
</evidence>
<dbReference type="Proteomes" id="UP000315003">
    <property type="component" value="Chromosome"/>
</dbReference>
<dbReference type="GO" id="GO:0004113">
    <property type="term" value="F:2',3'-cyclic-nucleotide 3'-phosphodiesterase activity"/>
    <property type="evidence" value="ECO:0007669"/>
    <property type="project" value="InterPro"/>
</dbReference>
<comment type="function">
    <text evidence="2">Hydrolyzes RNA 2',3'-cyclic phosphodiester to an RNA 2'-phosphomonoester.</text>
</comment>
<dbReference type="InterPro" id="IPR009097">
    <property type="entry name" value="Cyclic_Pdiesterase"/>
</dbReference>
<dbReference type="InterPro" id="IPR004175">
    <property type="entry name" value="RNA_CPDase"/>
</dbReference>
<dbReference type="EMBL" id="CP036272">
    <property type="protein sequence ID" value="QDT58247.1"/>
    <property type="molecule type" value="Genomic_DNA"/>
</dbReference>
<dbReference type="NCBIfam" id="TIGR02258">
    <property type="entry name" value="2_5_ligase"/>
    <property type="match status" value="1"/>
</dbReference>
<evidence type="ECO:0000256" key="1">
    <source>
        <dbReference type="ARBA" id="ARBA00022801"/>
    </source>
</evidence>
<organism evidence="4 5">
    <name type="scientific">Stieleria bergensis</name>
    <dbReference type="NCBI Taxonomy" id="2528025"/>
    <lineage>
        <taxon>Bacteria</taxon>
        <taxon>Pseudomonadati</taxon>
        <taxon>Planctomycetota</taxon>
        <taxon>Planctomycetia</taxon>
        <taxon>Pirellulales</taxon>
        <taxon>Pirellulaceae</taxon>
        <taxon>Stieleria</taxon>
    </lineage>
</organism>
<protein>
    <recommendedName>
        <fullName evidence="2">RNA 2',3'-cyclic phosphodiesterase</fullName>
        <shortName evidence="2">RNA 2',3'-CPDase</shortName>
        <ecNumber evidence="2">3.1.4.58</ecNumber>
    </recommendedName>
</protein>
<keyword evidence="5" id="KW-1185">Reference proteome</keyword>
<evidence type="ECO:0000313" key="4">
    <source>
        <dbReference type="EMBL" id="QDT58247.1"/>
    </source>
</evidence>